<dbReference type="SMART" id="SM00213">
    <property type="entry name" value="UBQ"/>
    <property type="match status" value="2"/>
</dbReference>
<dbReference type="InterPro" id="IPR000626">
    <property type="entry name" value="Ubiquitin-like_dom"/>
</dbReference>
<evidence type="ECO:0000259" key="1">
    <source>
        <dbReference type="PROSITE" id="PS50053"/>
    </source>
</evidence>
<dbReference type="InterPro" id="IPR029071">
    <property type="entry name" value="Ubiquitin-like_domsf"/>
</dbReference>
<dbReference type="PROSITE" id="PS50053">
    <property type="entry name" value="UBIQUITIN_2"/>
    <property type="match status" value="2"/>
</dbReference>
<dbReference type="InterPro" id="IPR050158">
    <property type="entry name" value="Ubiquitin_ubiquitin-like"/>
</dbReference>
<dbReference type="Pfam" id="PF00240">
    <property type="entry name" value="ubiquitin"/>
    <property type="match status" value="2"/>
</dbReference>
<gene>
    <name evidence="2" type="ORF">NDU88_005701</name>
</gene>
<proteinExistence type="predicted"/>
<accession>A0AAV7LM66</accession>
<dbReference type="SUPFAM" id="SSF54236">
    <property type="entry name" value="Ubiquitin-like"/>
    <property type="match status" value="2"/>
</dbReference>
<feature type="domain" description="Ubiquitin-like" evidence="1">
    <location>
        <begin position="123"/>
        <end position="197"/>
    </location>
</feature>
<dbReference type="Proteomes" id="UP001066276">
    <property type="component" value="Chromosome 11"/>
</dbReference>
<organism evidence="2 3">
    <name type="scientific">Pleurodeles waltl</name>
    <name type="common">Iberian ribbed newt</name>
    <dbReference type="NCBI Taxonomy" id="8319"/>
    <lineage>
        <taxon>Eukaryota</taxon>
        <taxon>Metazoa</taxon>
        <taxon>Chordata</taxon>
        <taxon>Craniata</taxon>
        <taxon>Vertebrata</taxon>
        <taxon>Euteleostomi</taxon>
        <taxon>Amphibia</taxon>
        <taxon>Batrachia</taxon>
        <taxon>Caudata</taxon>
        <taxon>Salamandroidea</taxon>
        <taxon>Salamandridae</taxon>
        <taxon>Pleurodelinae</taxon>
        <taxon>Pleurodeles</taxon>
    </lineage>
</organism>
<evidence type="ECO:0000313" key="3">
    <source>
        <dbReference type="Proteomes" id="UP001066276"/>
    </source>
</evidence>
<dbReference type="EMBL" id="JANPWB010000015">
    <property type="protein sequence ID" value="KAJ1092591.1"/>
    <property type="molecule type" value="Genomic_DNA"/>
</dbReference>
<evidence type="ECO:0000313" key="2">
    <source>
        <dbReference type="EMBL" id="KAJ1092591.1"/>
    </source>
</evidence>
<feature type="domain" description="Ubiquitin-like" evidence="1">
    <location>
        <begin position="202"/>
        <end position="277"/>
    </location>
</feature>
<dbReference type="PANTHER" id="PTHR10666">
    <property type="entry name" value="UBIQUITIN"/>
    <property type="match status" value="1"/>
</dbReference>
<dbReference type="PRINTS" id="PR00348">
    <property type="entry name" value="UBIQUITIN"/>
</dbReference>
<dbReference type="InterPro" id="IPR019956">
    <property type="entry name" value="Ubiquitin_dom"/>
</dbReference>
<protein>
    <recommendedName>
        <fullName evidence="1">Ubiquitin-like domain-containing protein</fullName>
    </recommendedName>
</protein>
<dbReference type="AlphaFoldDB" id="A0AAV7LM66"/>
<dbReference type="Gene3D" id="3.10.20.90">
    <property type="entry name" value="Phosphatidylinositol 3-kinase Catalytic Subunit, Chain A, domain 1"/>
    <property type="match status" value="2"/>
</dbReference>
<reference evidence="2" key="1">
    <citation type="journal article" date="2022" name="bioRxiv">
        <title>Sequencing and chromosome-scale assembly of the giantPleurodeles waltlgenome.</title>
        <authorList>
            <person name="Brown T."/>
            <person name="Elewa A."/>
            <person name="Iarovenko S."/>
            <person name="Subramanian E."/>
            <person name="Araus A.J."/>
            <person name="Petzold A."/>
            <person name="Susuki M."/>
            <person name="Suzuki K.-i.T."/>
            <person name="Hayashi T."/>
            <person name="Toyoda A."/>
            <person name="Oliveira C."/>
            <person name="Osipova E."/>
            <person name="Leigh N.D."/>
            <person name="Simon A."/>
            <person name="Yun M.H."/>
        </authorList>
    </citation>
    <scope>NUCLEOTIDE SEQUENCE</scope>
    <source>
        <strain evidence="2">20211129_DDA</strain>
        <tissue evidence="2">Liver</tissue>
    </source>
</reference>
<keyword evidence="3" id="KW-1185">Reference proteome</keyword>
<comment type="caution">
    <text evidence="2">The sequence shown here is derived from an EMBL/GenBank/DDBJ whole genome shotgun (WGS) entry which is preliminary data.</text>
</comment>
<name>A0AAV7LM66_PLEWA</name>
<sequence>MSAAAPSWQPSSFLMSPEVCAFSSLCNDLFRSSCTLFTSSLTVASSQPQLVLSTRQAPFPLPNDDACSVDSSMSRAISISFCGTPPATMLWGCPAALDAVGGREKERKYPIYLRFHGALGTVMLLHVKLLTGTVYTLDVDPSISISALKSQVASKTGVPTYQQKLGFQNGGYIELKDKAKLSEYKLSPGDTVLLVVKDDVPIEVSLMTDKGRKSLYTIRPSEGVTEFKAQIQQREGVQVSQFWLCYDSTTLEDGRKLGEYNIVQGGTIYMNLRLRGG</sequence>